<dbReference type="PANTHER" id="PTHR42930">
    <property type="entry name" value="PHOSPHATE-SPECIFIC TRANSPORT SYSTEM ACCESSORY PROTEIN PHOU"/>
    <property type="match status" value="1"/>
</dbReference>
<feature type="domain" description="PhoU" evidence="2">
    <location>
        <begin position="140"/>
        <end position="214"/>
    </location>
</feature>
<dbReference type="InterPro" id="IPR026022">
    <property type="entry name" value="PhoU_dom"/>
</dbReference>
<evidence type="ECO:0000313" key="4">
    <source>
        <dbReference type="Proteomes" id="UP000245206"/>
    </source>
</evidence>
<dbReference type="GO" id="GO:0045936">
    <property type="term" value="P:negative regulation of phosphate metabolic process"/>
    <property type="evidence" value="ECO:0007669"/>
    <property type="project" value="InterPro"/>
</dbReference>
<dbReference type="InterPro" id="IPR038078">
    <property type="entry name" value="PhoU-like_sf"/>
</dbReference>
<dbReference type="Gene3D" id="1.20.58.220">
    <property type="entry name" value="Phosphate transport system protein phou homolog 2, domain 2"/>
    <property type="match status" value="2"/>
</dbReference>
<dbReference type="SUPFAM" id="SSF109755">
    <property type="entry name" value="PhoU-like"/>
    <property type="match status" value="1"/>
</dbReference>
<evidence type="ECO:0000313" key="3">
    <source>
        <dbReference type="EMBL" id="GBF42973.1"/>
    </source>
</evidence>
<dbReference type="GO" id="GO:0030643">
    <property type="term" value="P:intracellular phosphate ion homeostasis"/>
    <property type="evidence" value="ECO:0007669"/>
    <property type="project" value="InterPro"/>
</dbReference>
<sequence length="238" mass="27244">MIISKFYYLRKNLYSMAELVLEQVILLSEALESDDYAQAEKIVERDDLIDDLEKENDNLSQNAILEAVSNRNILGMGDVDNDIVLKKDPLRFALSAIRITRNMERMGDQVVNCADVFRHKTIRKGLFKNEEPMTLILSRVTTLAGMAIESLVEEKERFMGSVNSLEDELNALCDQAFQKYRAVPDMEKQEFADVYRIILALERLGDYAVNVAEELVRLNTGKDIRHLENVKSKSSSYP</sequence>
<dbReference type="PANTHER" id="PTHR42930:SF3">
    <property type="entry name" value="PHOSPHATE-SPECIFIC TRANSPORT SYSTEM ACCESSORY PROTEIN PHOU"/>
    <property type="match status" value="1"/>
</dbReference>
<feature type="domain" description="PhoU" evidence="2">
    <location>
        <begin position="14"/>
        <end position="115"/>
    </location>
</feature>
<gene>
    <name evidence="3" type="primary">phoU</name>
    <name evidence="3" type="ORF">LPTSP2_22660</name>
</gene>
<comment type="caution">
    <text evidence="3">The sequence shown here is derived from an EMBL/GenBank/DDBJ whole genome shotgun (WGS) entry which is preliminary data.</text>
</comment>
<dbReference type="EMBL" id="BFAZ01000009">
    <property type="protein sequence ID" value="GBF42973.1"/>
    <property type="molecule type" value="Genomic_DNA"/>
</dbReference>
<dbReference type="InterPro" id="IPR028366">
    <property type="entry name" value="PhoU"/>
</dbReference>
<protein>
    <submittedName>
        <fullName evidence="3">Phosphate transport system regulatory protein</fullName>
    </submittedName>
</protein>
<proteinExistence type="inferred from homology"/>
<dbReference type="Proteomes" id="UP000245206">
    <property type="component" value="Unassembled WGS sequence"/>
</dbReference>
<dbReference type="RefSeq" id="WP_174705049.1">
    <property type="nucleotide sequence ID" value="NZ_BFAZ01000009.1"/>
</dbReference>
<name>A0A2P2DEB8_9LEPT</name>
<accession>A0A2P2DEB8</accession>
<dbReference type="Pfam" id="PF01895">
    <property type="entry name" value="PhoU"/>
    <property type="match status" value="2"/>
</dbReference>
<evidence type="ECO:0000259" key="2">
    <source>
        <dbReference type="Pfam" id="PF01895"/>
    </source>
</evidence>
<evidence type="ECO:0000256" key="1">
    <source>
        <dbReference type="ARBA" id="ARBA00008107"/>
    </source>
</evidence>
<keyword evidence="4" id="KW-1185">Reference proteome</keyword>
<dbReference type="AlphaFoldDB" id="A0A2P2DEB8"/>
<comment type="similarity">
    <text evidence="1">Belongs to the PhoU family.</text>
</comment>
<organism evidence="3 4">
    <name type="scientific">Leptospira ellinghausenii</name>
    <dbReference type="NCBI Taxonomy" id="1917822"/>
    <lineage>
        <taxon>Bacteria</taxon>
        <taxon>Pseudomonadati</taxon>
        <taxon>Spirochaetota</taxon>
        <taxon>Spirochaetia</taxon>
        <taxon>Leptospirales</taxon>
        <taxon>Leptospiraceae</taxon>
        <taxon>Leptospira</taxon>
    </lineage>
</organism>
<reference evidence="4" key="1">
    <citation type="journal article" date="2019" name="Microbiol. Immunol.">
        <title>Molecular and phenotypic characterization of Leptospira johnsonii sp. nov., Leptospira ellinghausenii sp. nov. and Leptospira ryugenii sp. nov. isolated from soil and water in Japan.</title>
        <authorList>
            <person name="Masuzawa T."/>
            <person name="Saito M."/>
            <person name="Nakao R."/>
            <person name="Nikaido Y."/>
            <person name="Matsumoto M."/>
            <person name="Ogawa M."/>
            <person name="Yokoyama M."/>
            <person name="Hidaka Y."/>
            <person name="Tomita J."/>
            <person name="Sakakibara K."/>
            <person name="Suzuki K."/>
            <person name="Yasuda S."/>
            <person name="Sato H."/>
            <person name="Yamaguchi M."/>
            <person name="Yoshida S.I."/>
            <person name="Koizumi N."/>
            <person name="Kawamura Y."/>
        </authorList>
    </citation>
    <scope>NUCLEOTIDE SEQUENCE [LARGE SCALE GENOMIC DNA]</scope>
    <source>
        <strain evidence="4">E18</strain>
    </source>
</reference>